<evidence type="ECO:0000256" key="1">
    <source>
        <dbReference type="SAM" id="MobiDB-lite"/>
    </source>
</evidence>
<gene>
    <name evidence="2" type="ORF">GTA08_BOTSDO04100</name>
</gene>
<feature type="compositionally biased region" description="Basic and acidic residues" evidence="1">
    <location>
        <begin position="371"/>
        <end position="380"/>
    </location>
</feature>
<keyword evidence="3" id="KW-1185">Reference proteome</keyword>
<evidence type="ECO:0000313" key="2">
    <source>
        <dbReference type="EMBL" id="KAF4308706.1"/>
    </source>
</evidence>
<comment type="caution">
    <text evidence="2">The sequence shown here is derived from an EMBL/GenBank/DDBJ whole genome shotgun (WGS) entry which is preliminary data.</text>
</comment>
<feature type="compositionally biased region" description="Gly residues" evidence="1">
    <location>
        <begin position="41"/>
        <end position="83"/>
    </location>
</feature>
<proteinExistence type="predicted"/>
<feature type="region of interest" description="Disordered" evidence="1">
    <location>
        <begin position="1"/>
        <end position="99"/>
    </location>
</feature>
<feature type="compositionally biased region" description="Basic residues" evidence="1">
    <location>
        <begin position="464"/>
        <end position="474"/>
    </location>
</feature>
<dbReference type="AlphaFoldDB" id="A0A8H4IW97"/>
<sequence>MAHNAAPFGEGPHPSHPPPPPPPPGAGPPPGLGRGHPPPGMGGGAGAGGAGAGGAGGMPGRPPLGGGAAMGAGAGRGAVGGGMPANTTRPLDHHLGNPTGPVARTFYGWSFRKIHEPGDTASWSRCRKTALPYSSDELSRIVQRSAGVVGGGGKRSGRTGGVSEQYNALRSAHQRSQVDGLLEWVRGEERNPNAEWSLACIEQDVQEFIKRGFGKVRETREMRVILRRSPRKGGMSGGPGGKADGYPGEVVDLEHGHVGTQPLHGMLGGAGAPGAFGMPGGMHGGGPGAGPPGGPGLGRGAPMNPQHGHPGGGPQGMGGGPPPPPMHGMPPPPPPPPMMHGGVQPPHRGPGSDGMGGLGIAEFGNMKPGKPVKEGKKGRQPEIIFDDDELDNFEDNFRDPVDMAFGKPPKPGKVKIPPPPINLGGGQPGKPPKQGKGSPEPEIRRVPSNHNFININVQDAVKDKQKKPHKHHGRGYHDRYSSSSDEDRSFTPPYVSSEDEWSISTPPSSFGGSPPRYRERLRSRSRNRHRYPVRTHHREHEKPRPILRGRDYGYKLSPAVDEDGYYRNGGYDVKPRDYEYRDVERQYLALRPAYSPPRRRLYEHSRERGWGDRPMLPPPAPEVDDMPWRRGGGRISRRREELDRRERSMYAEMDLFAREEELRNMASTMGAIRGRRAGRRAY</sequence>
<feature type="compositionally biased region" description="Pro residues" evidence="1">
    <location>
        <begin position="408"/>
        <end position="421"/>
    </location>
</feature>
<feature type="compositionally biased region" description="Polar residues" evidence="1">
    <location>
        <begin position="448"/>
        <end position="457"/>
    </location>
</feature>
<accession>A0A8H4IW97</accession>
<name>A0A8H4IW97_9PEZI</name>
<dbReference type="EMBL" id="WWBZ02000022">
    <property type="protein sequence ID" value="KAF4308706.1"/>
    <property type="molecule type" value="Genomic_DNA"/>
</dbReference>
<feature type="compositionally biased region" description="Basic and acidic residues" evidence="1">
    <location>
        <begin position="475"/>
        <end position="489"/>
    </location>
</feature>
<reference evidence="2" key="1">
    <citation type="submission" date="2020-04" db="EMBL/GenBank/DDBJ databases">
        <title>Genome Assembly and Annotation of Botryosphaeria dothidea sdau 11-99, a Latent Pathogen of Apple Fruit Ring Rot in China.</title>
        <authorList>
            <person name="Yu C."/>
            <person name="Diao Y."/>
            <person name="Lu Q."/>
            <person name="Zhao J."/>
            <person name="Cui S."/>
            <person name="Peng C."/>
            <person name="He B."/>
            <person name="Liu H."/>
        </authorList>
    </citation>
    <scope>NUCLEOTIDE SEQUENCE [LARGE SCALE GENOMIC DNA]</scope>
    <source>
        <strain evidence="2">Sdau11-99</strain>
    </source>
</reference>
<protein>
    <submittedName>
        <fullName evidence="2">Uncharacterized protein</fullName>
    </submittedName>
</protein>
<organism evidence="2 3">
    <name type="scientific">Botryosphaeria dothidea</name>
    <dbReference type="NCBI Taxonomy" id="55169"/>
    <lineage>
        <taxon>Eukaryota</taxon>
        <taxon>Fungi</taxon>
        <taxon>Dikarya</taxon>
        <taxon>Ascomycota</taxon>
        <taxon>Pezizomycotina</taxon>
        <taxon>Dothideomycetes</taxon>
        <taxon>Dothideomycetes incertae sedis</taxon>
        <taxon>Botryosphaeriales</taxon>
        <taxon>Botryosphaeriaceae</taxon>
        <taxon>Botryosphaeria</taxon>
    </lineage>
</organism>
<feature type="compositionally biased region" description="Gly residues" evidence="1">
    <location>
        <begin position="309"/>
        <end position="319"/>
    </location>
</feature>
<dbReference type="OrthoDB" id="3945642at2759"/>
<feature type="compositionally biased region" description="Low complexity" evidence="1">
    <location>
        <begin position="502"/>
        <end position="515"/>
    </location>
</feature>
<feature type="compositionally biased region" description="Basic residues" evidence="1">
    <location>
        <begin position="523"/>
        <end position="537"/>
    </location>
</feature>
<feature type="compositionally biased region" description="Acidic residues" evidence="1">
    <location>
        <begin position="384"/>
        <end position="394"/>
    </location>
</feature>
<dbReference type="Proteomes" id="UP000572817">
    <property type="component" value="Unassembled WGS sequence"/>
</dbReference>
<evidence type="ECO:0000313" key="3">
    <source>
        <dbReference type="Proteomes" id="UP000572817"/>
    </source>
</evidence>
<feature type="compositionally biased region" description="Basic and acidic residues" evidence="1">
    <location>
        <begin position="538"/>
        <end position="551"/>
    </location>
</feature>
<feature type="compositionally biased region" description="Pro residues" evidence="1">
    <location>
        <begin position="14"/>
        <end position="40"/>
    </location>
</feature>
<feature type="compositionally biased region" description="Gly residues" evidence="1">
    <location>
        <begin position="279"/>
        <end position="288"/>
    </location>
</feature>
<feature type="region of interest" description="Disordered" evidence="1">
    <location>
        <begin position="279"/>
        <end position="551"/>
    </location>
</feature>
<feature type="compositionally biased region" description="Pro residues" evidence="1">
    <location>
        <begin position="320"/>
        <end position="338"/>
    </location>
</feature>